<name>A0A024G993_9STRA</name>
<sequence length="120" mass="14088">MTAFLSITFLIDRFSVRRYCGLISQYELRELVLDIARTACNWIEFFECQGECDLIINACIMISLRATRRLLLELDMQIWLLAMISVPQLFEHRLYATAGSLNEESFSDKIWQCVVISLYY</sequence>
<evidence type="ECO:0000313" key="2">
    <source>
        <dbReference type="Proteomes" id="UP000053237"/>
    </source>
</evidence>
<evidence type="ECO:0000313" key="1">
    <source>
        <dbReference type="EMBL" id="CCI43411.1"/>
    </source>
</evidence>
<dbReference type="Proteomes" id="UP000053237">
    <property type="component" value="Unassembled WGS sequence"/>
</dbReference>
<dbReference type="AlphaFoldDB" id="A0A024G993"/>
<accession>A0A024G993</accession>
<dbReference type="InParanoid" id="A0A024G993"/>
<dbReference type="EMBL" id="CAIX01000048">
    <property type="protein sequence ID" value="CCI43411.1"/>
    <property type="molecule type" value="Genomic_DNA"/>
</dbReference>
<protein>
    <submittedName>
        <fullName evidence="1">Uncharacterized protein</fullName>
    </submittedName>
</protein>
<organism evidence="1 2">
    <name type="scientific">Albugo candida</name>
    <dbReference type="NCBI Taxonomy" id="65357"/>
    <lineage>
        <taxon>Eukaryota</taxon>
        <taxon>Sar</taxon>
        <taxon>Stramenopiles</taxon>
        <taxon>Oomycota</taxon>
        <taxon>Peronosporomycetes</taxon>
        <taxon>Albuginales</taxon>
        <taxon>Albuginaceae</taxon>
        <taxon>Albugo</taxon>
    </lineage>
</organism>
<gene>
    <name evidence="1" type="ORF">BN9_041950</name>
</gene>
<reference evidence="1 2" key="1">
    <citation type="submission" date="2012-05" db="EMBL/GenBank/DDBJ databases">
        <title>Recombination and specialization in a pathogen metapopulation.</title>
        <authorList>
            <person name="Gardiner A."/>
            <person name="Kemen E."/>
            <person name="Schultz-Larsen T."/>
            <person name="MacLean D."/>
            <person name="Van Oosterhout C."/>
            <person name="Jones J.D.G."/>
        </authorList>
    </citation>
    <scope>NUCLEOTIDE SEQUENCE [LARGE SCALE GENOMIC DNA]</scope>
    <source>
        <strain evidence="1 2">Ac Nc2</strain>
    </source>
</reference>
<proteinExistence type="predicted"/>
<keyword evidence="2" id="KW-1185">Reference proteome</keyword>
<comment type="caution">
    <text evidence="1">The sequence shown here is derived from an EMBL/GenBank/DDBJ whole genome shotgun (WGS) entry which is preliminary data.</text>
</comment>